<evidence type="ECO:0000313" key="1">
    <source>
        <dbReference type="EMBL" id="BBK22839.1"/>
    </source>
</evidence>
<keyword evidence="2" id="KW-1185">Reference proteome</keyword>
<sequence>MIEGIGNKYSDIDVYILTDLKKIDGCEYNEKYSKTAFFTLNGKHFDIEYWDKGLIHELIRQSNENNLSDLNIRSYNLIKIENLSFKDMMSFIHRFNTGYPIYNANEFDKYKNELNIAYICKFASRAIINKVDAIYEDIIGCVEEKELDSAVLSCKIQILELMRAYIFSFSETIDRSKWIIKRLELLGEKSSEASKIHQEFRNLYFGSALSKCPSELNSYIEKSLEFTNKVIDLIAMKNCGI</sequence>
<dbReference type="KEGG" id="aarg:Aargi30884_17420"/>
<organism evidence="1 2">
    <name type="scientific">Amedibacterium intestinale</name>
    <dbReference type="NCBI Taxonomy" id="2583452"/>
    <lineage>
        <taxon>Bacteria</taxon>
        <taxon>Bacillati</taxon>
        <taxon>Bacillota</taxon>
        <taxon>Erysipelotrichia</taxon>
        <taxon>Erysipelotrichales</taxon>
        <taxon>Erysipelotrichaceae</taxon>
        <taxon>Amedibacterium</taxon>
    </lineage>
</organism>
<evidence type="ECO:0008006" key="3">
    <source>
        <dbReference type="Google" id="ProtNLM"/>
    </source>
</evidence>
<accession>A0A6N4TJA7</accession>
<dbReference type="EMBL" id="AP019695">
    <property type="protein sequence ID" value="BBK22839.1"/>
    <property type="molecule type" value="Genomic_DNA"/>
</dbReference>
<protein>
    <recommendedName>
        <fullName evidence="3">Nucleotidyltransferase</fullName>
    </recommendedName>
</protein>
<proteinExistence type="predicted"/>
<gene>
    <name evidence="1" type="ORF">Aargi30884_17420</name>
</gene>
<dbReference type="Proteomes" id="UP000464754">
    <property type="component" value="Chromosome"/>
</dbReference>
<dbReference type="AlphaFoldDB" id="A0A6N4TJA7"/>
<evidence type="ECO:0000313" key="2">
    <source>
        <dbReference type="Proteomes" id="UP000464754"/>
    </source>
</evidence>
<name>A0A6N4TJA7_9FIRM</name>
<reference evidence="2" key="1">
    <citation type="submission" date="2019-05" db="EMBL/GenBank/DDBJ databases">
        <title>Complete genome sequencing of Absiella argi strain JCM 30884.</title>
        <authorList>
            <person name="Sakamoto M."/>
            <person name="Murakami T."/>
            <person name="Mori H."/>
        </authorList>
    </citation>
    <scope>NUCLEOTIDE SEQUENCE [LARGE SCALE GENOMIC DNA]</scope>
    <source>
        <strain evidence="2">JCM 30884</strain>
    </source>
</reference>
<dbReference type="RefSeq" id="WP_163052076.1">
    <property type="nucleotide sequence ID" value="NZ_AP019695.1"/>
</dbReference>